<accession>A0ABT7QKJ7</accession>
<proteinExistence type="predicted"/>
<evidence type="ECO:0000313" key="1">
    <source>
        <dbReference type="EMBL" id="MDM5147234.1"/>
    </source>
</evidence>
<dbReference type="InterPro" id="IPR006311">
    <property type="entry name" value="TAT_signal"/>
</dbReference>
<name>A0ABT7QKJ7_9GAMM</name>
<protein>
    <recommendedName>
        <fullName evidence="3">Twin-arginine translocation pathway signal</fullName>
    </recommendedName>
</protein>
<gene>
    <name evidence="1" type="ORF">NQX30_02445</name>
</gene>
<organism evidence="1 2">
    <name type="scientific">Candidatus Doriopsillibacter californiensis</name>
    <dbReference type="NCBI Taxonomy" id="2970740"/>
    <lineage>
        <taxon>Bacteria</taxon>
        <taxon>Pseudomonadati</taxon>
        <taxon>Pseudomonadota</taxon>
        <taxon>Gammaproteobacteria</taxon>
        <taxon>Candidatus Tethybacterales</taxon>
        <taxon>Candidatus Persebacteraceae</taxon>
        <taxon>Candidatus Doriopsillibacter</taxon>
    </lineage>
</organism>
<reference evidence="1" key="1">
    <citation type="submission" date="2022-08" db="EMBL/GenBank/DDBJ databases">
        <authorList>
            <person name="Dzunkova M."/>
            <person name="La Clair J."/>
            <person name="Tyml T."/>
            <person name="Doud D."/>
            <person name="Schulz F."/>
            <person name="Piquer S."/>
            <person name="Porcel Sanchis D."/>
            <person name="Osborn A."/>
            <person name="Robinson D."/>
            <person name="Louie K.B."/>
            <person name="Bowen B.P."/>
            <person name="Bowers R."/>
            <person name="Lee J."/>
            <person name="Arnau Llombart V."/>
            <person name="Diaz Villanueva W."/>
            <person name="Gosliner T."/>
            <person name="Northen T."/>
            <person name="Cheng J.-F."/>
            <person name="Burkart M.D."/>
            <person name="Woyke T."/>
        </authorList>
    </citation>
    <scope>NUCLEOTIDE SEQUENCE</scope>
    <source>
        <strain evidence="1">Df01</strain>
    </source>
</reference>
<evidence type="ECO:0008006" key="3">
    <source>
        <dbReference type="Google" id="ProtNLM"/>
    </source>
</evidence>
<dbReference type="EMBL" id="JANQAO010000001">
    <property type="protein sequence ID" value="MDM5147234.1"/>
    <property type="molecule type" value="Genomic_DNA"/>
</dbReference>
<comment type="caution">
    <text evidence="1">The sequence shown here is derived from an EMBL/GenBank/DDBJ whole genome shotgun (WGS) entry which is preliminary data.</text>
</comment>
<reference evidence="1" key="2">
    <citation type="journal article" date="2023" name="Microbiome">
        <title>Synthase-selected sorting approach identifies a beta-lactone synthase in a nudibranch symbiotic bacterium.</title>
        <authorList>
            <person name="Dzunkova M."/>
            <person name="La Clair J.J."/>
            <person name="Tyml T."/>
            <person name="Doud D."/>
            <person name="Schulz F."/>
            <person name="Piquer-Esteban S."/>
            <person name="Porcel Sanchis D."/>
            <person name="Osborn A."/>
            <person name="Robinson D."/>
            <person name="Louie K.B."/>
            <person name="Bowen B.P."/>
            <person name="Bowers R.M."/>
            <person name="Lee J."/>
            <person name="Arnau V."/>
            <person name="Diaz-Villanueva W."/>
            <person name="Stepanauskas R."/>
            <person name="Gosliner T."/>
            <person name="Date S.V."/>
            <person name="Northen T.R."/>
            <person name="Cheng J.F."/>
            <person name="Burkart M.D."/>
            <person name="Woyke T."/>
        </authorList>
    </citation>
    <scope>NUCLEOTIDE SEQUENCE</scope>
    <source>
        <strain evidence="1">Df01</strain>
    </source>
</reference>
<keyword evidence="2" id="KW-1185">Reference proteome</keyword>
<evidence type="ECO:0000313" key="2">
    <source>
        <dbReference type="Proteomes" id="UP001168167"/>
    </source>
</evidence>
<dbReference type="PROSITE" id="PS51318">
    <property type="entry name" value="TAT"/>
    <property type="match status" value="1"/>
</dbReference>
<dbReference type="Proteomes" id="UP001168167">
    <property type="component" value="Unassembled WGS sequence"/>
</dbReference>
<sequence length="165" mass="18394">MTQNTHNTGRRDFIRGASLLLTGTAAYTLTPNFAFAAGDDLLEDLAQVCYAMYPHKQVPHDYYRACAQGLLDKAKGDVALNKLLSEGVAQLNAAYPKPFREISADDQVLSLKQITSSPFFKTVRGHTVVGLYNIPEVWKYFGYQGPSFPHGGYLDRGFNDINWIK</sequence>